<feature type="transmembrane region" description="Helical" evidence="1">
    <location>
        <begin position="192"/>
        <end position="209"/>
    </location>
</feature>
<feature type="transmembrane region" description="Helical" evidence="1">
    <location>
        <begin position="254"/>
        <end position="274"/>
    </location>
</feature>
<evidence type="ECO:0000313" key="3">
    <source>
        <dbReference type="EMBL" id="WPG98372.1"/>
    </source>
</evidence>
<feature type="transmembrane region" description="Helical" evidence="1">
    <location>
        <begin position="331"/>
        <end position="355"/>
    </location>
</feature>
<feature type="transmembrane region" description="Helical" evidence="1">
    <location>
        <begin position="362"/>
        <end position="380"/>
    </location>
</feature>
<evidence type="ECO:0000256" key="1">
    <source>
        <dbReference type="SAM" id="Phobius"/>
    </source>
</evidence>
<feature type="transmembrane region" description="Helical" evidence="1">
    <location>
        <begin position="295"/>
        <end position="319"/>
    </location>
</feature>
<accession>A0AAQ3M1J4</accession>
<dbReference type="PANTHER" id="PTHR19346:SF4">
    <property type="entry name" value="SUGAR PHOSPHATE TRANSPORTER DOMAIN-CONTAINING PROTEIN"/>
    <property type="match status" value="1"/>
</dbReference>
<keyword evidence="4" id="KW-1185">Reference proteome</keyword>
<keyword evidence="1" id="KW-0472">Membrane</keyword>
<dbReference type="SUPFAM" id="SSF103481">
    <property type="entry name" value="Multidrug resistance efflux transporter EmrE"/>
    <property type="match status" value="1"/>
</dbReference>
<feature type="transmembrane region" description="Helical" evidence="1">
    <location>
        <begin position="54"/>
        <end position="77"/>
    </location>
</feature>
<feature type="transmembrane region" description="Helical" evidence="1">
    <location>
        <begin position="157"/>
        <end position="180"/>
    </location>
</feature>
<keyword evidence="1" id="KW-0812">Transmembrane</keyword>
<dbReference type="AlphaFoldDB" id="A0AAQ3M1J4"/>
<feature type="transmembrane region" description="Helical" evidence="1">
    <location>
        <begin position="386"/>
        <end position="404"/>
    </location>
</feature>
<dbReference type="InterPro" id="IPR026505">
    <property type="entry name" value="Solute_c_fam_35_mem_F3/F4"/>
</dbReference>
<dbReference type="Pfam" id="PF00892">
    <property type="entry name" value="EamA"/>
    <property type="match status" value="1"/>
</dbReference>
<reference evidence="3 4" key="1">
    <citation type="submission" date="2023-11" db="EMBL/GenBank/DDBJ databases">
        <title>An acidophilic fungus is an integral part of prey digestion in a carnivorous sundew plant.</title>
        <authorList>
            <person name="Tsai I.J."/>
        </authorList>
    </citation>
    <scope>NUCLEOTIDE SEQUENCE [LARGE SCALE GENOMIC DNA]</scope>
    <source>
        <strain evidence="3">169a</strain>
    </source>
</reference>
<dbReference type="PANTHER" id="PTHR19346">
    <property type="entry name" value="SUGAR PHOSPHATE TRANSPORTER DOMAIN-CONTAINING PROTEIN"/>
    <property type="match status" value="1"/>
</dbReference>
<protein>
    <recommendedName>
        <fullName evidence="2">EamA domain-containing protein</fullName>
    </recommendedName>
</protein>
<keyword evidence="1" id="KW-1133">Transmembrane helix</keyword>
<evidence type="ECO:0000259" key="2">
    <source>
        <dbReference type="Pfam" id="PF00892"/>
    </source>
</evidence>
<gene>
    <name evidence="3" type="ORF">R9X50_00116200</name>
</gene>
<proteinExistence type="predicted"/>
<dbReference type="InterPro" id="IPR000620">
    <property type="entry name" value="EamA_dom"/>
</dbReference>
<dbReference type="EMBL" id="CP138581">
    <property type="protein sequence ID" value="WPG98372.1"/>
    <property type="molecule type" value="Genomic_DNA"/>
</dbReference>
<organism evidence="3 4">
    <name type="scientific">Acrodontium crateriforme</name>
    <dbReference type="NCBI Taxonomy" id="150365"/>
    <lineage>
        <taxon>Eukaryota</taxon>
        <taxon>Fungi</taxon>
        <taxon>Dikarya</taxon>
        <taxon>Ascomycota</taxon>
        <taxon>Pezizomycotina</taxon>
        <taxon>Dothideomycetes</taxon>
        <taxon>Dothideomycetidae</taxon>
        <taxon>Mycosphaerellales</taxon>
        <taxon>Teratosphaeriaceae</taxon>
        <taxon>Acrodontium</taxon>
    </lineage>
</organism>
<dbReference type="InterPro" id="IPR037185">
    <property type="entry name" value="EmrE-like"/>
</dbReference>
<dbReference type="GO" id="GO:0016020">
    <property type="term" value="C:membrane"/>
    <property type="evidence" value="ECO:0007669"/>
    <property type="project" value="InterPro"/>
</dbReference>
<dbReference type="Proteomes" id="UP001303373">
    <property type="component" value="Chromosome 2"/>
</dbReference>
<evidence type="ECO:0000313" key="4">
    <source>
        <dbReference type="Proteomes" id="UP001303373"/>
    </source>
</evidence>
<feature type="transmembrane region" description="Helical" evidence="1">
    <location>
        <begin position="216"/>
        <end position="234"/>
    </location>
</feature>
<feature type="domain" description="EamA" evidence="2">
    <location>
        <begin position="163"/>
        <end position="232"/>
    </location>
</feature>
<name>A0AAQ3M1J4_9PEZI</name>
<feature type="transmembrane region" description="Helical" evidence="1">
    <location>
        <begin position="89"/>
        <end position="108"/>
    </location>
</feature>
<sequence>MSAGASGREYAEPLLNDERNSLDIELSQLDGGERTPTIHYANAKSHSRERKSPLLIAATLALTVIGFTINTEATAYFEDILGYQKPFAILYVTHSSLALPWLCHLAYLRYQARHVAYGVWAKQYNNDLRASISTIEAYVTSAPRMVFKARGQQGGPLDFLATTMALVTLVLTISGCSWFFSLSLTTPADLTAIYNCSTFFAAVFSIPILHEKLGGYSMIAVALSIAGTFIVAYADTTAEHVDDGSTASHVGSNPLLGNLIACVGAVAFGLYEVLFKKWACPTSSPRGQSALPLTLAASALTGIFTFCTLWIGLVALHIFGFEVFEWPSAQVAMWIVISVLTGSFAITSLVLLVIWTDPIFGSMANVLAVFAVAVADWFFWDKVPPAATYIGGIIIVLGFGLLAWDTFREAHHH</sequence>